<evidence type="ECO:0000256" key="1">
    <source>
        <dbReference type="SAM" id="MobiDB-lite"/>
    </source>
</evidence>
<feature type="region of interest" description="Disordered" evidence="1">
    <location>
        <begin position="471"/>
        <end position="571"/>
    </location>
</feature>
<dbReference type="PANTHER" id="PTHR31680:SF11">
    <property type="entry name" value="EXPRESSED PROTEIN"/>
    <property type="match status" value="1"/>
</dbReference>
<feature type="compositionally biased region" description="Polar residues" evidence="1">
    <location>
        <begin position="522"/>
        <end position="532"/>
    </location>
</feature>
<dbReference type="InterPro" id="IPR025486">
    <property type="entry name" value="DUF4378"/>
</dbReference>
<keyword evidence="4" id="KW-1185">Reference proteome</keyword>
<feature type="compositionally biased region" description="Polar residues" evidence="1">
    <location>
        <begin position="72"/>
        <end position="89"/>
    </location>
</feature>
<dbReference type="InterPro" id="IPR033334">
    <property type="entry name" value="LNG1/2"/>
</dbReference>
<feature type="compositionally biased region" description="Basic and acidic residues" evidence="1">
    <location>
        <begin position="487"/>
        <end position="502"/>
    </location>
</feature>
<dbReference type="Pfam" id="PF14309">
    <property type="entry name" value="DUF4378"/>
    <property type="match status" value="1"/>
</dbReference>
<feature type="compositionally biased region" description="Low complexity" evidence="1">
    <location>
        <begin position="136"/>
        <end position="148"/>
    </location>
</feature>
<feature type="compositionally biased region" description="Polar residues" evidence="1">
    <location>
        <begin position="236"/>
        <end position="248"/>
    </location>
</feature>
<feature type="domain" description="DUF4378" evidence="2">
    <location>
        <begin position="746"/>
        <end position="903"/>
    </location>
</feature>
<feature type="region of interest" description="Disordered" evidence="1">
    <location>
        <begin position="313"/>
        <end position="335"/>
    </location>
</feature>
<name>A0A8T0NQZ3_PANVG</name>
<dbReference type="EMBL" id="CM029053">
    <property type="protein sequence ID" value="KAG2551248.1"/>
    <property type="molecule type" value="Genomic_DNA"/>
</dbReference>
<sequence>MPAKKAAEEFSQEVKKDFDRQMGCAAGMFQIFDRRRLLTGRQRGCNPGTGNQLPSGHDLPGSSMYAPVYNPANPNTTPEKLSSKSTTENSILSVESSRVSSSSSSSCSSLSSLDGSKPVQQELPYIEEETVEGRTVRSSRSLKSSNKVVKSKQRNNTDFRDVVKDSINRHSGILTIKTTTMAQRNGLHKDSPRPLLISKSTDGTYVIAIDKSSGLPAYVGEPSRQPRFSCDDRQMLQQAEAQDSQMPSSKLRELPRLSLDSRKESVRPGSHLNNFGYAKADDSLIDNLKSQESPRHRRASGVIAKLMGLEETLDSSGPVRSHRPAHDIQNGNPSQIPRSICPDPSVSQPMVQPPILKTRPSARIIPEAAPLKQKERGITGYNDEARTRSASTYNDMERRLRRLTLSECNKDLRTLRILGNLHAKHTPFQRDCNARLLPTQKATAEGNNTTAQDLQSPVVTIKPARGIMRPNASVASLAGPKVHRKSQHEERPFTRKSDNSDRKKTHSHHGRVHSKAEEAVGSTISPTPSRSLSPRFVQKKSDCGSIPRLAVPAMSPGKTPNEVVSPRGRLRSKAAQANNICCDDKMSTIPESRISLSKKVDMGIINYLNPLNVNTSCSHQSNTASTLNHEETPPILSSNKKNIHPLENIPSPISVLDATFCQDGLSPSMRSISNSFQDVSTHTLDECWNPVSLPDTPRLKKNCEDDHILPENMTALIQKLELLQLLTDEAPSTNDNLLMDTANKDRRYIYEILSASGLLDSEPGSRMMPSQFQLPSYPINPGVFLILEQAKPAAGKLQRKLIFDLANELIAQKIHNGSSVKQPLQLFRCKKSSGWHLFKELCSEIEILQSEASIIRFSEEEEEESKPAMNAVDEMGKWKSFDSELQEIVLDIERYIFKNLIDEVISGEAMRKV</sequence>
<gene>
    <name evidence="3" type="ORF">PVAP13_9KG385600</name>
</gene>
<accession>A0A8T0NQZ3</accession>
<evidence type="ECO:0000313" key="3">
    <source>
        <dbReference type="EMBL" id="KAG2551248.1"/>
    </source>
</evidence>
<feature type="region of interest" description="Disordered" evidence="1">
    <location>
        <begin position="236"/>
        <end position="274"/>
    </location>
</feature>
<dbReference type="AlphaFoldDB" id="A0A8T0NQZ3"/>
<dbReference type="OrthoDB" id="769613at2759"/>
<comment type="caution">
    <text evidence="3">The sequence shown here is derived from an EMBL/GenBank/DDBJ whole genome shotgun (WGS) entry which is preliminary data.</text>
</comment>
<feature type="compositionally biased region" description="Basic residues" evidence="1">
    <location>
        <begin position="503"/>
        <end position="513"/>
    </location>
</feature>
<evidence type="ECO:0000259" key="2">
    <source>
        <dbReference type="Pfam" id="PF14309"/>
    </source>
</evidence>
<feature type="compositionally biased region" description="Basic and acidic residues" evidence="1">
    <location>
        <begin position="250"/>
        <end position="266"/>
    </location>
</feature>
<organism evidence="3 4">
    <name type="scientific">Panicum virgatum</name>
    <name type="common">Blackwell switchgrass</name>
    <dbReference type="NCBI Taxonomy" id="38727"/>
    <lineage>
        <taxon>Eukaryota</taxon>
        <taxon>Viridiplantae</taxon>
        <taxon>Streptophyta</taxon>
        <taxon>Embryophyta</taxon>
        <taxon>Tracheophyta</taxon>
        <taxon>Spermatophyta</taxon>
        <taxon>Magnoliopsida</taxon>
        <taxon>Liliopsida</taxon>
        <taxon>Poales</taxon>
        <taxon>Poaceae</taxon>
        <taxon>PACMAD clade</taxon>
        <taxon>Panicoideae</taxon>
        <taxon>Panicodae</taxon>
        <taxon>Paniceae</taxon>
        <taxon>Panicinae</taxon>
        <taxon>Panicum</taxon>
        <taxon>Panicum sect. Hiantes</taxon>
    </lineage>
</organism>
<dbReference type="GO" id="GO:0051513">
    <property type="term" value="P:regulation of monopolar cell growth"/>
    <property type="evidence" value="ECO:0007669"/>
    <property type="project" value="InterPro"/>
</dbReference>
<feature type="region of interest" description="Disordered" evidence="1">
    <location>
        <begin position="42"/>
        <end position="155"/>
    </location>
</feature>
<dbReference type="Proteomes" id="UP000823388">
    <property type="component" value="Chromosome 9K"/>
</dbReference>
<feature type="compositionally biased region" description="Low complexity" evidence="1">
    <location>
        <begin position="90"/>
        <end position="119"/>
    </location>
</feature>
<evidence type="ECO:0000313" key="4">
    <source>
        <dbReference type="Proteomes" id="UP000823388"/>
    </source>
</evidence>
<protein>
    <recommendedName>
        <fullName evidence="2">DUF4378 domain-containing protein</fullName>
    </recommendedName>
</protein>
<proteinExistence type="predicted"/>
<dbReference type="PANTHER" id="PTHR31680">
    <property type="entry name" value="LONGIFOLIA PROTEIN"/>
    <property type="match status" value="1"/>
</dbReference>
<reference evidence="3" key="1">
    <citation type="submission" date="2020-05" db="EMBL/GenBank/DDBJ databases">
        <title>WGS assembly of Panicum virgatum.</title>
        <authorList>
            <person name="Lovell J.T."/>
            <person name="Jenkins J."/>
            <person name="Shu S."/>
            <person name="Juenger T.E."/>
            <person name="Schmutz J."/>
        </authorList>
    </citation>
    <scope>NUCLEOTIDE SEQUENCE</scope>
    <source>
        <strain evidence="3">AP13</strain>
    </source>
</reference>